<dbReference type="AlphaFoldDB" id="A0A645DWX0"/>
<evidence type="ECO:0000313" key="1">
    <source>
        <dbReference type="EMBL" id="MPM92832.1"/>
    </source>
</evidence>
<accession>A0A645DWX0</accession>
<organism evidence="1">
    <name type="scientific">bioreactor metagenome</name>
    <dbReference type="NCBI Taxonomy" id="1076179"/>
    <lineage>
        <taxon>unclassified sequences</taxon>
        <taxon>metagenomes</taxon>
        <taxon>ecological metagenomes</taxon>
    </lineage>
</organism>
<proteinExistence type="predicted"/>
<reference evidence="1" key="1">
    <citation type="submission" date="2019-08" db="EMBL/GenBank/DDBJ databases">
        <authorList>
            <person name="Kucharzyk K."/>
            <person name="Murdoch R.W."/>
            <person name="Higgins S."/>
            <person name="Loffler F."/>
        </authorList>
    </citation>
    <scope>NUCLEOTIDE SEQUENCE</scope>
</reference>
<comment type="caution">
    <text evidence="1">The sequence shown here is derived from an EMBL/GenBank/DDBJ whole genome shotgun (WGS) entry which is preliminary data.</text>
</comment>
<dbReference type="EMBL" id="VSSQ01039719">
    <property type="protein sequence ID" value="MPM92832.1"/>
    <property type="molecule type" value="Genomic_DNA"/>
</dbReference>
<protein>
    <submittedName>
        <fullName evidence="1">Uncharacterized protein</fullName>
    </submittedName>
</protein>
<name>A0A645DWX0_9ZZZZ</name>
<sequence length="157" mass="18184">MHQSHPRVIGIVIGIILQVPGQSVDQRAVIITVPRMHDQSGRFIHHHQILILVHNVERNILGHHLIFVTRTVHHDRDYVQRLHLVATLHRLTVYHDESRLSCLLNAVARSIDNAVEQILVNPYERLPFVGHHPEMFVKLSLVANGFYLINIVIFYLF</sequence>
<gene>
    <name evidence="1" type="ORF">SDC9_139968</name>
</gene>